<organism evidence="1 2">
    <name type="scientific">Volvox africanus</name>
    <dbReference type="NCBI Taxonomy" id="51714"/>
    <lineage>
        <taxon>Eukaryota</taxon>
        <taxon>Viridiplantae</taxon>
        <taxon>Chlorophyta</taxon>
        <taxon>core chlorophytes</taxon>
        <taxon>Chlorophyceae</taxon>
        <taxon>CS clade</taxon>
        <taxon>Chlamydomonadales</taxon>
        <taxon>Volvocaceae</taxon>
        <taxon>Volvox</taxon>
    </lineage>
</organism>
<protein>
    <recommendedName>
        <fullName evidence="3">Nucleotide-diphospho-sugar transferase domain-containing protein</fullName>
    </recommendedName>
</protein>
<proteinExistence type="predicted"/>
<sequence length="775" mass="85363">NPSNIKLYRLRGKCSQLNLNLHFQLVCCNWLAQIMLARRASKIDYSTSLISLIILGLFCLKALAETPPRPKRCGQFCSFEYIEGYVGPLDTTKNLQDALNRLSYRREIVVAHHAQLDFVYQMVHRWQRFGYGHVLMVFPDRALCHRIEGAFSKLGCGWYEDHNNMAWIVNQGGGCKGCTDKWLIHYTGARAVRMGYNVLVADADTMPLYDFYGVIHSRPYSNITLFNQREGNFNVNGGMYYIQNAARDGPVAYVLYDHILKNVRWFEDVTALRRGIGLRGDDSSTGINDGFLCNDQFSLSDSVHGGITGRPQVFECVFWFHPRRGDWEKLHLAMYSKTGPEGAEGFGPYTTVTVSVPEHLRRGADGASQGQMVTAALRIPHAGGEWPSERGGYPFSSQLGPLARHVMEIFREAGGGAAPFPDPWDTASAAAADAVQPENFAYFPPWIANTHSIGPENNGNDGWYNDHLTGEVPAAISHLHAGLTSGDFTKIVHFAVEVPYGWDFDVALRVAPQTAPYLGTEVHGRVPPLLAMAPEAVHGGLTQEDFAAMMQGLMRLALVLNRVVVWPWVPCEAPFLRKAGATYDPVVSGHKIPWSDYINTTAAIPNGPETISLKGGLRCLVASVDKLSCLRGGTRPGAPSSAPRGLLPHEFDHWLATARKANTQRLDLDPTPANTVQDILQRLGGNTAAPAPHPAGPHPPLELTPVDLTVLGADPALLSPTMPVIWLRGPVVVPQLPSPEHDRLYDKIKNMCCVLYNNPSRECIDRPPGAQMVPS</sequence>
<dbReference type="Proteomes" id="UP001165090">
    <property type="component" value="Unassembled WGS sequence"/>
</dbReference>
<dbReference type="EMBL" id="BSDZ01000004">
    <property type="protein sequence ID" value="GLI59952.1"/>
    <property type="molecule type" value="Genomic_DNA"/>
</dbReference>
<keyword evidence="2" id="KW-1185">Reference proteome</keyword>
<feature type="non-terminal residue" evidence="1">
    <location>
        <position position="1"/>
    </location>
</feature>
<gene>
    <name evidence="1" type="ORF">VaNZ11_002006</name>
</gene>
<comment type="caution">
    <text evidence="1">The sequence shown here is derived from an EMBL/GenBank/DDBJ whole genome shotgun (WGS) entry which is preliminary data.</text>
</comment>
<reference evidence="1 2" key="1">
    <citation type="journal article" date="2023" name="IScience">
        <title>Expanded male sex-determining region conserved during the evolution of homothallism in the green alga Volvox.</title>
        <authorList>
            <person name="Yamamoto K."/>
            <person name="Matsuzaki R."/>
            <person name="Mahakham W."/>
            <person name="Heman W."/>
            <person name="Sekimoto H."/>
            <person name="Kawachi M."/>
            <person name="Minakuchi Y."/>
            <person name="Toyoda A."/>
            <person name="Nozaki H."/>
        </authorList>
    </citation>
    <scope>NUCLEOTIDE SEQUENCE [LARGE SCALE GENOMIC DNA]</scope>
    <source>
        <strain evidence="1 2">NIES-4468</strain>
    </source>
</reference>
<evidence type="ECO:0000313" key="1">
    <source>
        <dbReference type="EMBL" id="GLI59952.1"/>
    </source>
</evidence>
<evidence type="ECO:0008006" key="3">
    <source>
        <dbReference type="Google" id="ProtNLM"/>
    </source>
</evidence>
<evidence type="ECO:0000313" key="2">
    <source>
        <dbReference type="Proteomes" id="UP001165090"/>
    </source>
</evidence>
<name>A0ABQ5RQV6_9CHLO</name>
<accession>A0ABQ5RQV6</accession>